<dbReference type="SMART" id="SM00841">
    <property type="entry name" value="Elong-fact-P_C"/>
    <property type="match status" value="1"/>
</dbReference>
<dbReference type="SUPFAM" id="SSF50249">
    <property type="entry name" value="Nucleic acid-binding proteins"/>
    <property type="match status" value="1"/>
</dbReference>
<evidence type="ECO:0000259" key="2">
    <source>
        <dbReference type="SMART" id="SM00841"/>
    </source>
</evidence>
<evidence type="ECO:0000256" key="1">
    <source>
        <dbReference type="ARBA" id="ARBA00009479"/>
    </source>
</evidence>
<dbReference type="GO" id="GO:0005829">
    <property type="term" value="C:cytosol"/>
    <property type="evidence" value="ECO:0007669"/>
    <property type="project" value="UniProtKB-ARBA"/>
</dbReference>
<dbReference type="InterPro" id="IPR014722">
    <property type="entry name" value="Rib_uL2_dom2"/>
</dbReference>
<dbReference type="PANTHER" id="PTHR30053:SF12">
    <property type="entry name" value="ELONGATION FACTOR P (EF-P) FAMILY PROTEIN"/>
    <property type="match status" value="1"/>
</dbReference>
<dbReference type="FunFam" id="2.40.50.140:FF:000004">
    <property type="entry name" value="Elongation factor P"/>
    <property type="match status" value="1"/>
</dbReference>
<dbReference type="Pfam" id="PF08207">
    <property type="entry name" value="EFP_N"/>
    <property type="match status" value="1"/>
</dbReference>
<dbReference type="SUPFAM" id="SSF50104">
    <property type="entry name" value="Translation proteins SH3-like domain"/>
    <property type="match status" value="1"/>
</dbReference>
<accession>A0A1F5X5T0</accession>
<proteinExistence type="inferred from homology"/>
<dbReference type="InterPro" id="IPR008991">
    <property type="entry name" value="Translation_prot_SH3-like_sf"/>
</dbReference>
<sequence>MLSYTDLTPGTQFILDGEPYEVMDYQFIRMQQRKPSVQTKIRNLISGKVIAHTFQPSDAVKEADIEREMIKFIYGHRGEYFFQKPGDAKGRFSLSEELLGEAAKFLKPNLEVTAYKFNEKIINITLPVKVDYVVKEAPPGFKGDTATGGNKSVVLENGLAINAPLFIEAGDVIRINTESGQYTERVSKA</sequence>
<name>A0A1F5X5T0_9BACT</name>
<dbReference type="Proteomes" id="UP000178684">
    <property type="component" value="Unassembled WGS sequence"/>
</dbReference>
<dbReference type="InterPro" id="IPR013185">
    <property type="entry name" value="Transl_elong_KOW-like"/>
</dbReference>
<dbReference type="Gene3D" id="2.40.50.140">
    <property type="entry name" value="Nucleic acid-binding proteins"/>
    <property type="match status" value="2"/>
</dbReference>
<comment type="caution">
    <text evidence="3">The sequence shown here is derived from an EMBL/GenBank/DDBJ whole genome shotgun (WGS) entry which is preliminary data.</text>
</comment>
<gene>
    <name evidence="3" type="ORF">A3B18_03925</name>
</gene>
<dbReference type="GO" id="GO:0003746">
    <property type="term" value="F:translation elongation factor activity"/>
    <property type="evidence" value="ECO:0007669"/>
    <property type="project" value="TreeGrafter"/>
</dbReference>
<organism evidence="3 4">
    <name type="scientific">Candidatus Giovannonibacteria bacterium RIFCSPLOWO2_01_FULL_46_13</name>
    <dbReference type="NCBI Taxonomy" id="1798352"/>
    <lineage>
        <taxon>Bacteria</taxon>
        <taxon>Candidatus Giovannoniibacteriota</taxon>
    </lineage>
</organism>
<dbReference type="AlphaFoldDB" id="A0A1F5X5T0"/>
<protein>
    <recommendedName>
        <fullName evidence="2">Elongation factor P C-terminal domain-containing protein</fullName>
    </recommendedName>
</protein>
<dbReference type="PIRSF" id="PIRSF005901">
    <property type="entry name" value="EF-P"/>
    <property type="match status" value="1"/>
</dbReference>
<dbReference type="Pfam" id="PF09285">
    <property type="entry name" value="Elong-fact-P_C"/>
    <property type="match status" value="1"/>
</dbReference>
<dbReference type="InterPro" id="IPR020599">
    <property type="entry name" value="Transl_elong_fac_P/YeiP"/>
</dbReference>
<feature type="domain" description="Elongation factor P C-terminal" evidence="2">
    <location>
        <begin position="130"/>
        <end position="185"/>
    </location>
</feature>
<dbReference type="InterPro" id="IPR012340">
    <property type="entry name" value="NA-bd_OB-fold"/>
</dbReference>
<dbReference type="PANTHER" id="PTHR30053">
    <property type="entry name" value="ELONGATION FACTOR P"/>
    <property type="match status" value="1"/>
</dbReference>
<dbReference type="Gene3D" id="2.30.30.30">
    <property type="match status" value="1"/>
</dbReference>
<reference evidence="3 4" key="1">
    <citation type="journal article" date="2016" name="Nat. Commun.">
        <title>Thousands of microbial genomes shed light on interconnected biogeochemical processes in an aquifer system.</title>
        <authorList>
            <person name="Anantharaman K."/>
            <person name="Brown C.T."/>
            <person name="Hug L.A."/>
            <person name="Sharon I."/>
            <person name="Castelle C.J."/>
            <person name="Probst A.J."/>
            <person name="Thomas B.C."/>
            <person name="Singh A."/>
            <person name="Wilkins M.J."/>
            <person name="Karaoz U."/>
            <person name="Brodie E.L."/>
            <person name="Williams K.H."/>
            <person name="Hubbard S.S."/>
            <person name="Banfield J.F."/>
        </authorList>
    </citation>
    <scope>NUCLEOTIDE SEQUENCE [LARGE SCALE GENOMIC DNA]</scope>
</reference>
<dbReference type="InterPro" id="IPR015365">
    <property type="entry name" value="Elong-fact-P_C"/>
</dbReference>
<evidence type="ECO:0000313" key="3">
    <source>
        <dbReference type="EMBL" id="OGF82921.1"/>
    </source>
</evidence>
<evidence type="ECO:0000313" key="4">
    <source>
        <dbReference type="Proteomes" id="UP000178684"/>
    </source>
</evidence>
<dbReference type="CDD" id="cd05794">
    <property type="entry name" value="S1_EF-P_repeat_2"/>
    <property type="match status" value="1"/>
</dbReference>
<dbReference type="GO" id="GO:0043043">
    <property type="term" value="P:peptide biosynthetic process"/>
    <property type="evidence" value="ECO:0007669"/>
    <property type="project" value="InterPro"/>
</dbReference>
<comment type="similarity">
    <text evidence="1">Belongs to the elongation factor P family.</text>
</comment>
<dbReference type="EMBL" id="MFIE01000009">
    <property type="protein sequence ID" value="OGF82921.1"/>
    <property type="molecule type" value="Genomic_DNA"/>
</dbReference>